<keyword evidence="2" id="KW-0964">Secreted</keyword>
<comment type="subcellular location">
    <subcellularLocation>
        <location evidence="1">Secreted</location>
    </subcellularLocation>
</comment>
<dbReference type="RefSeq" id="XP_041426557.1">
    <property type="nucleotide sequence ID" value="XM_041570623.1"/>
</dbReference>
<organism evidence="6 7">
    <name type="scientific">Xenopus laevis</name>
    <name type="common">African clawed frog</name>
    <dbReference type="NCBI Taxonomy" id="8355"/>
    <lineage>
        <taxon>Eukaryota</taxon>
        <taxon>Metazoa</taxon>
        <taxon>Chordata</taxon>
        <taxon>Craniata</taxon>
        <taxon>Vertebrata</taxon>
        <taxon>Euteleostomi</taxon>
        <taxon>Amphibia</taxon>
        <taxon>Batrachia</taxon>
        <taxon>Anura</taxon>
        <taxon>Pipoidea</taxon>
        <taxon>Pipidae</taxon>
        <taxon>Xenopodinae</taxon>
        <taxon>Xenopus</taxon>
        <taxon>Xenopus</taxon>
    </lineage>
</organism>
<dbReference type="InterPro" id="IPR001073">
    <property type="entry name" value="C1q_dom"/>
</dbReference>
<dbReference type="PROSITE" id="PS50871">
    <property type="entry name" value="C1Q"/>
    <property type="match status" value="1"/>
</dbReference>
<gene>
    <name evidence="7" type="primary">LOC121396032</name>
</gene>
<accession>A0A8J1LAK4</accession>
<feature type="chain" id="PRO_5035215871" evidence="4">
    <location>
        <begin position="20"/>
        <end position="279"/>
    </location>
</feature>
<sequence>MIPLLHLISLITLIPCSSSIEDNKIASSCCGTPGIPGIPGTHGNAGLPGRDGRDEKAGSPGTSESKGDTWSTGIPGARGFPGMASPSGLQDEKGVQGKCAVSSCSAFSAKLSESRTSPIPGQPVPFEKVLINEQGHYKPETGCFHCVVRGLLYFFIHGTVFRGSLHLQPWASTYRGKWGGEGTAPLDLYFMPILPMCICNGKAWDPEGEGTYPTTRSSVSDWDTRGPLSVRFPTGNLLTVSLRTRTKVRDYNSTCVGAEAESSERGVRAAAQSHLAGWS</sequence>
<dbReference type="Proteomes" id="UP000186698">
    <property type="component" value="Chromosome 7S"/>
</dbReference>
<evidence type="ECO:0000256" key="3">
    <source>
        <dbReference type="SAM" id="MobiDB-lite"/>
    </source>
</evidence>
<dbReference type="GeneID" id="121396032"/>
<dbReference type="SMART" id="SM00110">
    <property type="entry name" value="C1Q"/>
    <property type="match status" value="1"/>
</dbReference>
<dbReference type="Gene3D" id="2.60.120.40">
    <property type="match status" value="1"/>
</dbReference>
<protein>
    <submittedName>
        <fullName evidence="7">Complement C1q tumor necrosis factor-related protein 5-like</fullName>
    </submittedName>
</protein>
<evidence type="ECO:0000256" key="2">
    <source>
        <dbReference type="ARBA" id="ARBA00022525"/>
    </source>
</evidence>
<dbReference type="Pfam" id="PF00386">
    <property type="entry name" value="C1q"/>
    <property type="match status" value="1"/>
</dbReference>
<dbReference type="GO" id="GO:0005576">
    <property type="term" value="C:extracellular region"/>
    <property type="evidence" value="ECO:0007669"/>
    <property type="project" value="UniProtKB-SubCell"/>
</dbReference>
<dbReference type="OrthoDB" id="6090657at2759"/>
<feature type="region of interest" description="Disordered" evidence="3">
    <location>
        <begin position="40"/>
        <end position="91"/>
    </location>
</feature>
<dbReference type="InterPro" id="IPR008983">
    <property type="entry name" value="Tumour_necrosis_fac-like_dom"/>
</dbReference>
<dbReference type="SUPFAM" id="SSF49842">
    <property type="entry name" value="TNF-like"/>
    <property type="match status" value="1"/>
</dbReference>
<proteinExistence type="predicted"/>
<evidence type="ECO:0000256" key="1">
    <source>
        <dbReference type="ARBA" id="ARBA00004613"/>
    </source>
</evidence>
<evidence type="ECO:0000259" key="5">
    <source>
        <dbReference type="PROSITE" id="PS50871"/>
    </source>
</evidence>
<evidence type="ECO:0000313" key="6">
    <source>
        <dbReference type="Proteomes" id="UP000186698"/>
    </source>
</evidence>
<evidence type="ECO:0000313" key="7">
    <source>
        <dbReference type="RefSeq" id="XP_041426557.1"/>
    </source>
</evidence>
<dbReference type="PRINTS" id="PR00007">
    <property type="entry name" value="COMPLEMNTC1Q"/>
</dbReference>
<dbReference type="InterPro" id="IPR050392">
    <property type="entry name" value="Collagen/C1q_domain"/>
</dbReference>
<dbReference type="PANTHER" id="PTHR15427:SF27">
    <property type="entry name" value="COMPLEMENT C1Q TUMOR NECROSIS FACTOR-RELATED PROTEIN 5"/>
    <property type="match status" value="1"/>
</dbReference>
<feature type="domain" description="C1q" evidence="5">
    <location>
        <begin position="100"/>
        <end position="169"/>
    </location>
</feature>
<feature type="signal peptide" evidence="4">
    <location>
        <begin position="1"/>
        <end position="19"/>
    </location>
</feature>
<keyword evidence="4" id="KW-0732">Signal</keyword>
<dbReference type="CTD" id="121396032"/>
<dbReference type="KEGG" id="xla:121396032"/>
<evidence type="ECO:0000256" key="4">
    <source>
        <dbReference type="SAM" id="SignalP"/>
    </source>
</evidence>
<name>A0A8J1LAK4_XENLA</name>
<dbReference type="PANTHER" id="PTHR15427">
    <property type="entry name" value="EMILIN ELASTIN MICROFIBRIL INTERFACE-LOCATED PROTEIN ELASTIN MICROFIBRIL INTERFACER"/>
    <property type="match status" value="1"/>
</dbReference>
<feature type="compositionally biased region" description="Polar residues" evidence="3">
    <location>
        <begin position="60"/>
        <end position="72"/>
    </location>
</feature>
<keyword evidence="6" id="KW-1185">Reference proteome</keyword>
<reference evidence="7" key="1">
    <citation type="submission" date="2025-08" db="UniProtKB">
        <authorList>
            <consortium name="RefSeq"/>
        </authorList>
    </citation>
    <scope>IDENTIFICATION</scope>
    <source>
        <strain evidence="7">J_2021</strain>
        <tissue evidence="7">Erythrocytes</tissue>
    </source>
</reference>
<dbReference type="AlphaFoldDB" id="A0A8J1LAK4"/>